<protein>
    <submittedName>
        <fullName evidence="1">Uncharacterized protein</fullName>
    </submittedName>
</protein>
<organism evidence="1 2">
    <name type="scientific">Selenomonas ruminis</name>
    <dbReference type="NCBI Taxonomy" id="2593411"/>
    <lineage>
        <taxon>Bacteria</taxon>
        <taxon>Bacillati</taxon>
        <taxon>Bacillota</taxon>
        <taxon>Negativicutes</taxon>
        <taxon>Selenomonadales</taxon>
        <taxon>Selenomonadaceae</taxon>
        <taxon>Selenomonas</taxon>
    </lineage>
</organism>
<dbReference type="InterPro" id="IPR030906">
    <property type="entry name" value="Surf_polysacc"/>
</dbReference>
<evidence type="ECO:0000313" key="1">
    <source>
        <dbReference type="EMBL" id="TYZ24506.1"/>
    </source>
</evidence>
<dbReference type="SUPFAM" id="SSF53756">
    <property type="entry name" value="UDP-Glycosyltransferase/glycogen phosphorylase"/>
    <property type="match status" value="1"/>
</dbReference>
<name>A0A5D6W9E0_9FIRM</name>
<keyword evidence="2" id="KW-1185">Reference proteome</keyword>
<reference evidence="1 2" key="1">
    <citation type="submission" date="2019-08" db="EMBL/GenBank/DDBJ databases">
        <title>Selenomonas sp. mPRGC5 and Selenomonas sp. mPRGC8 isolated from ruminal fluid of dairy goat (Capra hircus).</title>
        <authorList>
            <person name="Poothong S."/>
            <person name="Nuengjamnong C."/>
            <person name="Tanasupawat S."/>
        </authorList>
    </citation>
    <scope>NUCLEOTIDE SEQUENCE [LARGE SCALE GENOMIC DNA]</scope>
    <source>
        <strain evidence="2">mPRGC5</strain>
    </source>
</reference>
<dbReference type="OrthoDB" id="1835735at2"/>
<dbReference type="Proteomes" id="UP000323646">
    <property type="component" value="Unassembled WGS sequence"/>
</dbReference>
<dbReference type="RefSeq" id="WP_149170140.1">
    <property type="nucleotide sequence ID" value="NZ_VTOY01000001.1"/>
</dbReference>
<dbReference type="EMBL" id="VTOY01000001">
    <property type="protein sequence ID" value="TYZ24506.1"/>
    <property type="molecule type" value="Genomic_DNA"/>
</dbReference>
<accession>A0A5D6W9E0</accession>
<sequence>MASIVILYEHKAREMETVLLLRYELMRRRHDVSIFQIDDLSRMKYLFKKTDLVITPFLYGDYELKKYVLEIFGCVNRICNLQWEQIYNRGGKNNPKRNPKGNAKYATHICWGMDTYNRLISDKCINSVITGAPQMDFLKDDFNNWYLDKETLYSKYGIDKNKKTLLFISSFSYLGLSDEKLEELKLLVDFNPYLFRDLTEKSRDVILSWFDNIMRENDNINIIYRPHPGEVMDDRMRDLCNRYKNIFFIGEESVSQWIVRCDAILNWYSTAGVEAFFANKNNIFLRPFEFPIDMDYEMFGSVCTAKTYNDFRELILNEEAVNEYYKNNPLDKKVALYYLIDKKFSFIKIVGVIEKMLQEKEDTRISSAYRCRWRWYSLFKSYIKLIVYKSWKHSDFFATKIVKNINVLQRVVESCLKKETETIKQEDICSFDEKFRRIYKADC</sequence>
<dbReference type="AlphaFoldDB" id="A0A5D6W9E0"/>
<gene>
    <name evidence="1" type="ORF">FZ040_00205</name>
</gene>
<evidence type="ECO:0000313" key="2">
    <source>
        <dbReference type="Proteomes" id="UP000323646"/>
    </source>
</evidence>
<dbReference type="InterPro" id="IPR043148">
    <property type="entry name" value="TagF_C"/>
</dbReference>
<dbReference type="NCBIfam" id="TIGR04396">
    <property type="entry name" value="surf_polysacc"/>
    <property type="match status" value="1"/>
</dbReference>
<proteinExistence type="predicted"/>
<dbReference type="Gene3D" id="3.40.50.12580">
    <property type="match status" value="1"/>
</dbReference>
<comment type="caution">
    <text evidence="1">The sequence shown here is derived from an EMBL/GenBank/DDBJ whole genome shotgun (WGS) entry which is preliminary data.</text>
</comment>